<reference evidence="2 3" key="1">
    <citation type="submission" date="2018-09" db="EMBL/GenBank/DDBJ databases">
        <title>The draft genome of Acinetobacter sp. strains.</title>
        <authorList>
            <person name="Qin J."/>
            <person name="Feng Y."/>
            <person name="Zong Z."/>
        </authorList>
    </citation>
    <scope>NUCLEOTIDE SEQUENCE [LARGE SCALE GENOMIC DNA]</scope>
    <source>
        <strain evidence="2 3">WCHAc060005</strain>
    </source>
</reference>
<name>A0ABX9TR61_9GAMM</name>
<evidence type="ECO:0000313" key="3">
    <source>
        <dbReference type="Proteomes" id="UP000280271"/>
    </source>
</evidence>
<organism evidence="2 3">
    <name type="scientific">Acinetobacter chengduensis</name>
    <dbReference type="NCBI Taxonomy" id="2420890"/>
    <lineage>
        <taxon>Bacteria</taxon>
        <taxon>Pseudomonadati</taxon>
        <taxon>Pseudomonadota</taxon>
        <taxon>Gammaproteobacteria</taxon>
        <taxon>Moraxellales</taxon>
        <taxon>Moraxellaceae</taxon>
        <taxon>Acinetobacter</taxon>
    </lineage>
</organism>
<sequence>MDDKNCKVIIVGASASMKAKIANLIHAFEDLDLITAEAQNPSGILKITNPVARNTSPMELHPNDDWRRKSKRKFR</sequence>
<keyword evidence="3" id="KW-1185">Reference proteome</keyword>
<evidence type="ECO:0000313" key="2">
    <source>
        <dbReference type="EMBL" id="RLL16630.1"/>
    </source>
</evidence>
<dbReference type="RefSeq" id="WP_121524000.1">
    <property type="nucleotide sequence ID" value="NZ_RCHC01000047.1"/>
</dbReference>
<protein>
    <submittedName>
        <fullName evidence="2">Uncharacterized protein</fullName>
    </submittedName>
</protein>
<gene>
    <name evidence="2" type="ORF">D9K81_17950</name>
</gene>
<dbReference type="EMBL" id="RCHC01000047">
    <property type="protein sequence ID" value="RLL16630.1"/>
    <property type="molecule type" value="Genomic_DNA"/>
</dbReference>
<proteinExistence type="predicted"/>
<accession>A0ABX9TR61</accession>
<dbReference type="Proteomes" id="UP000280271">
    <property type="component" value="Unassembled WGS sequence"/>
</dbReference>
<evidence type="ECO:0000256" key="1">
    <source>
        <dbReference type="SAM" id="MobiDB-lite"/>
    </source>
</evidence>
<feature type="region of interest" description="Disordered" evidence="1">
    <location>
        <begin position="54"/>
        <end position="75"/>
    </location>
</feature>
<comment type="caution">
    <text evidence="2">The sequence shown here is derived from an EMBL/GenBank/DDBJ whole genome shotgun (WGS) entry which is preliminary data.</text>
</comment>